<proteinExistence type="predicted"/>
<organism evidence="2 3">
    <name type="scientific">Phenylobacterium hankyongense</name>
    <dbReference type="NCBI Taxonomy" id="1813876"/>
    <lineage>
        <taxon>Bacteria</taxon>
        <taxon>Pseudomonadati</taxon>
        <taxon>Pseudomonadota</taxon>
        <taxon>Alphaproteobacteria</taxon>
        <taxon>Caulobacterales</taxon>
        <taxon>Caulobacteraceae</taxon>
        <taxon>Phenylobacterium</taxon>
    </lineage>
</organism>
<keyword evidence="1" id="KW-0732">Signal</keyword>
<dbReference type="Proteomes" id="UP000249842">
    <property type="component" value="Unassembled WGS sequence"/>
</dbReference>
<gene>
    <name evidence="2" type="ORF">DJ021_01545</name>
</gene>
<dbReference type="PROSITE" id="PS51318">
    <property type="entry name" value="TAT"/>
    <property type="match status" value="1"/>
</dbReference>
<reference evidence="3" key="1">
    <citation type="submission" date="2018-05" db="EMBL/GenBank/DDBJ databases">
        <authorList>
            <person name="Li X."/>
        </authorList>
    </citation>
    <scope>NUCLEOTIDE SEQUENCE [LARGE SCALE GENOMIC DNA]</scope>
    <source>
        <strain evidence="3">HKS-05</strain>
    </source>
</reference>
<keyword evidence="3" id="KW-1185">Reference proteome</keyword>
<comment type="caution">
    <text evidence="2">The sequence shown here is derived from an EMBL/GenBank/DDBJ whole genome shotgun (WGS) entry which is preliminary data.</text>
</comment>
<name>A0A328B430_9CAUL</name>
<feature type="signal peptide" evidence="1">
    <location>
        <begin position="1"/>
        <end position="26"/>
    </location>
</feature>
<evidence type="ECO:0000256" key="1">
    <source>
        <dbReference type="SAM" id="SignalP"/>
    </source>
</evidence>
<sequence>MTKIDRRGFLATSAGAALLAASPALAQPALTATAGAQDARLLALLDRIFNEEVDDSPERATSLGLDKGPRAALKSHLDDYSSAERARQLELTRARVAALKAIDRRQLSEPSKVDYDVVLYQQQNALTAGDRYKFGHVGGRFVPYVISQQSGVYQDIPDFLDNQHKVETAADADAYLSRLREFARALDQDTQRFREDTGAGVVPPDFMFDLAMGQMHAIRDKPAAESVLVSSLVGKAKKAGLTGDYAARAAKIVADDVYPALDRQMAAVSALRPRATADAGVWKLKGGEAYYADALKAATTTDLPPEEIHKLGLEQVADITARIDVILKAKGMTQGTVGARLAALNEDPAQLYPNTDEGRAALISWLNDQIASVYKMLPQAFATLPKAKVEVRRVPPFIQDGAANGYYQSAALDGSRPALYFINLKDTHDWPKFGLPTLTYHEAVPGHHLQISLAQESTRIPILRRTGGGLSAYTEGWALYSEQLAYEMGVYGDDPLGQAGFWQSLLFRAARLVVDTGIHSKRWSREQATQYMVDTTGYARGRSQREVERYCGWPGQACSYKVGHTVWMRVRDDARRRLGPKFDLRAYHDAALLSGAMPMTVLEQHMSDWVARQA</sequence>
<dbReference type="InterPro" id="IPR006311">
    <property type="entry name" value="TAT_signal"/>
</dbReference>
<protein>
    <submittedName>
        <fullName evidence="2">DUF885 domain-containing protein</fullName>
    </submittedName>
</protein>
<dbReference type="EMBL" id="QFYP01000001">
    <property type="protein sequence ID" value="RAK61649.1"/>
    <property type="molecule type" value="Genomic_DNA"/>
</dbReference>
<dbReference type="OrthoDB" id="9763405at2"/>
<feature type="chain" id="PRO_5016389231" evidence="1">
    <location>
        <begin position="27"/>
        <end position="614"/>
    </location>
</feature>
<dbReference type="AlphaFoldDB" id="A0A328B430"/>
<accession>A0A328B430</accession>
<dbReference type="PANTHER" id="PTHR33361">
    <property type="entry name" value="GLR0591 PROTEIN"/>
    <property type="match status" value="1"/>
</dbReference>
<evidence type="ECO:0000313" key="3">
    <source>
        <dbReference type="Proteomes" id="UP000249842"/>
    </source>
</evidence>
<dbReference type="PANTHER" id="PTHR33361:SF2">
    <property type="entry name" value="DUF885 DOMAIN-CONTAINING PROTEIN"/>
    <property type="match status" value="1"/>
</dbReference>
<dbReference type="Pfam" id="PF05960">
    <property type="entry name" value="DUF885"/>
    <property type="match status" value="1"/>
</dbReference>
<dbReference type="InterPro" id="IPR010281">
    <property type="entry name" value="DUF885"/>
</dbReference>
<evidence type="ECO:0000313" key="2">
    <source>
        <dbReference type="EMBL" id="RAK61649.1"/>
    </source>
</evidence>